<evidence type="ECO:0000313" key="3">
    <source>
        <dbReference type="Proteomes" id="UP001234178"/>
    </source>
</evidence>
<gene>
    <name evidence="2" type="ORF">OUZ56_023909</name>
</gene>
<evidence type="ECO:0000256" key="1">
    <source>
        <dbReference type="SAM" id="Coils"/>
    </source>
</evidence>
<reference evidence="2 3" key="1">
    <citation type="journal article" date="2023" name="Nucleic Acids Res.">
        <title>The hologenome of Daphnia magna reveals possible DNA methylation and microbiome-mediated evolution of the host genome.</title>
        <authorList>
            <person name="Chaturvedi A."/>
            <person name="Li X."/>
            <person name="Dhandapani V."/>
            <person name="Marshall H."/>
            <person name="Kissane S."/>
            <person name="Cuenca-Cambronero M."/>
            <person name="Asole G."/>
            <person name="Calvet F."/>
            <person name="Ruiz-Romero M."/>
            <person name="Marangio P."/>
            <person name="Guigo R."/>
            <person name="Rago D."/>
            <person name="Mirbahai L."/>
            <person name="Eastwood N."/>
            <person name="Colbourne J.K."/>
            <person name="Zhou J."/>
            <person name="Mallon E."/>
            <person name="Orsini L."/>
        </authorList>
    </citation>
    <scope>NUCLEOTIDE SEQUENCE [LARGE SCALE GENOMIC DNA]</scope>
    <source>
        <strain evidence="2">LRV0_1</strain>
    </source>
</reference>
<dbReference type="EMBL" id="JAOYFB010000039">
    <property type="protein sequence ID" value="KAK4030636.1"/>
    <property type="molecule type" value="Genomic_DNA"/>
</dbReference>
<keyword evidence="1" id="KW-0175">Coiled coil</keyword>
<name>A0ABR0AZS5_9CRUS</name>
<dbReference type="Proteomes" id="UP001234178">
    <property type="component" value="Unassembled WGS sequence"/>
</dbReference>
<proteinExistence type="predicted"/>
<evidence type="ECO:0000313" key="2">
    <source>
        <dbReference type="EMBL" id="KAK4030636.1"/>
    </source>
</evidence>
<sequence>MAEAKRVTRVKLQEISLDALREEVNRVLEWIEKLEKSVTDFIGKVPEEMLEKADEDEFQGTKDRIKNVEEETQRLEAYAAQSEARLNARIQDMEQREKTMKTRLEEIRGKRI</sequence>
<protein>
    <submittedName>
        <fullName evidence="2">Uncharacterized protein</fullName>
    </submittedName>
</protein>
<organism evidence="2 3">
    <name type="scientific">Daphnia magna</name>
    <dbReference type="NCBI Taxonomy" id="35525"/>
    <lineage>
        <taxon>Eukaryota</taxon>
        <taxon>Metazoa</taxon>
        <taxon>Ecdysozoa</taxon>
        <taxon>Arthropoda</taxon>
        <taxon>Crustacea</taxon>
        <taxon>Branchiopoda</taxon>
        <taxon>Diplostraca</taxon>
        <taxon>Cladocera</taxon>
        <taxon>Anomopoda</taxon>
        <taxon>Daphniidae</taxon>
        <taxon>Daphnia</taxon>
    </lineage>
</organism>
<accession>A0ABR0AZS5</accession>
<feature type="coiled-coil region" evidence="1">
    <location>
        <begin position="17"/>
        <end position="110"/>
    </location>
</feature>
<keyword evidence="3" id="KW-1185">Reference proteome</keyword>
<comment type="caution">
    <text evidence="2">The sequence shown here is derived from an EMBL/GenBank/DDBJ whole genome shotgun (WGS) entry which is preliminary data.</text>
</comment>